<name>A0A0A8YPU3_ARUDO</name>
<reference evidence="1" key="1">
    <citation type="submission" date="2014-09" db="EMBL/GenBank/DDBJ databases">
        <authorList>
            <person name="Magalhaes I.L.F."/>
            <person name="Oliveira U."/>
            <person name="Santos F.R."/>
            <person name="Vidigal T.H.D.A."/>
            <person name="Brescovit A.D."/>
            <person name="Santos A.J."/>
        </authorList>
    </citation>
    <scope>NUCLEOTIDE SEQUENCE</scope>
    <source>
        <tissue evidence="1">Shoot tissue taken approximately 20 cm above the soil surface</tissue>
    </source>
</reference>
<organism evidence="1">
    <name type="scientific">Arundo donax</name>
    <name type="common">Giant reed</name>
    <name type="synonym">Donax arundinaceus</name>
    <dbReference type="NCBI Taxonomy" id="35708"/>
    <lineage>
        <taxon>Eukaryota</taxon>
        <taxon>Viridiplantae</taxon>
        <taxon>Streptophyta</taxon>
        <taxon>Embryophyta</taxon>
        <taxon>Tracheophyta</taxon>
        <taxon>Spermatophyta</taxon>
        <taxon>Magnoliopsida</taxon>
        <taxon>Liliopsida</taxon>
        <taxon>Poales</taxon>
        <taxon>Poaceae</taxon>
        <taxon>PACMAD clade</taxon>
        <taxon>Arundinoideae</taxon>
        <taxon>Arundineae</taxon>
        <taxon>Arundo</taxon>
    </lineage>
</organism>
<protein>
    <submittedName>
        <fullName evidence="1">Uncharacterized protein</fullName>
    </submittedName>
</protein>
<reference evidence="1" key="2">
    <citation type="journal article" date="2015" name="Data Brief">
        <title>Shoot transcriptome of the giant reed, Arundo donax.</title>
        <authorList>
            <person name="Barrero R.A."/>
            <person name="Guerrero F.D."/>
            <person name="Moolhuijzen P."/>
            <person name="Goolsby J.A."/>
            <person name="Tidwell J."/>
            <person name="Bellgard S.E."/>
            <person name="Bellgard M.I."/>
        </authorList>
    </citation>
    <scope>NUCLEOTIDE SEQUENCE</scope>
    <source>
        <tissue evidence="1">Shoot tissue taken approximately 20 cm above the soil surface</tissue>
    </source>
</reference>
<proteinExistence type="predicted"/>
<evidence type="ECO:0000313" key="1">
    <source>
        <dbReference type="EMBL" id="JAD28759.1"/>
    </source>
</evidence>
<dbReference type="EMBL" id="GBRH01269136">
    <property type="protein sequence ID" value="JAD28759.1"/>
    <property type="molecule type" value="Transcribed_RNA"/>
</dbReference>
<sequence>MPRMSACSITFSCPVPNEETLESDLSKLSSAH</sequence>
<accession>A0A0A8YPU3</accession>
<dbReference type="AlphaFoldDB" id="A0A0A8YPU3"/>